<feature type="compositionally biased region" description="Low complexity" evidence="1">
    <location>
        <begin position="16"/>
        <end position="30"/>
    </location>
</feature>
<dbReference type="Proteomes" id="UP001642409">
    <property type="component" value="Unassembled WGS sequence"/>
</dbReference>
<dbReference type="AlphaFoldDB" id="A0AA86QKG2"/>
<dbReference type="EMBL" id="CATOUU010000865">
    <property type="protein sequence ID" value="CAI9955367.1"/>
    <property type="molecule type" value="Genomic_DNA"/>
</dbReference>
<gene>
    <name evidence="2" type="ORF">HINF_LOCUS43012</name>
    <name evidence="3" type="ORF">HINF_LOCUS5197</name>
</gene>
<sequence>MFNEDRHSKHVTDIISSVRPTSSSPPLTSSDRQALARAGRVWLDCKMDLKAYALWKEVDSVKKLCAGYTVTDNRYLNIQKLCNKCKSVEKQAPRDDTRQIRSIQVQ</sequence>
<name>A0AA86QKG2_9EUKA</name>
<organism evidence="2">
    <name type="scientific">Hexamita inflata</name>
    <dbReference type="NCBI Taxonomy" id="28002"/>
    <lineage>
        <taxon>Eukaryota</taxon>
        <taxon>Metamonada</taxon>
        <taxon>Diplomonadida</taxon>
        <taxon>Hexamitidae</taxon>
        <taxon>Hexamitinae</taxon>
        <taxon>Hexamita</taxon>
    </lineage>
</organism>
<accession>A0AA86QKG2</accession>
<proteinExistence type="predicted"/>
<reference evidence="2" key="1">
    <citation type="submission" date="2023-06" db="EMBL/GenBank/DDBJ databases">
        <authorList>
            <person name="Kurt Z."/>
        </authorList>
    </citation>
    <scope>NUCLEOTIDE SEQUENCE</scope>
</reference>
<comment type="caution">
    <text evidence="2">The sequence shown here is derived from an EMBL/GenBank/DDBJ whole genome shotgun (WGS) entry which is preliminary data.</text>
</comment>
<evidence type="ECO:0000313" key="3">
    <source>
        <dbReference type="EMBL" id="CAL5979050.1"/>
    </source>
</evidence>
<keyword evidence="4" id="KW-1185">Reference proteome</keyword>
<evidence type="ECO:0000256" key="1">
    <source>
        <dbReference type="SAM" id="MobiDB-lite"/>
    </source>
</evidence>
<evidence type="ECO:0000313" key="2">
    <source>
        <dbReference type="EMBL" id="CAI9955367.1"/>
    </source>
</evidence>
<feature type="region of interest" description="Disordered" evidence="1">
    <location>
        <begin position="1"/>
        <end position="30"/>
    </location>
</feature>
<reference evidence="3 4" key="2">
    <citation type="submission" date="2024-07" db="EMBL/GenBank/DDBJ databases">
        <authorList>
            <person name="Akdeniz Z."/>
        </authorList>
    </citation>
    <scope>NUCLEOTIDE SEQUENCE [LARGE SCALE GENOMIC DNA]</scope>
</reference>
<feature type="compositionally biased region" description="Basic and acidic residues" evidence="1">
    <location>
        <begin position="1"/>
        <end position="12"/>
    </location>
</feature>
<evidence type="ECO:0000313" key="4">
    <source>
        <dbReference type="Proteomes" id="UP001642409"/>
    </source>
</evidence>
<protein>
    <submittedName>
        <fullName evidence="3">Hypothetical_protein</fullName>
    </submittedName>
</protein>
<dbReference type="EMBL" id="CAXDID020000010">
    <property type="protein sequence ID" value="CAL5979050.1"/>
    <property type="molecule type" value="Genomic_DNA"/>
</dbReference>